<dbReference type="InterPro" id="IPR036138">
    <property type="entry name" value="PBP_dimer_sf"/>
</dbReference>
<sequence>MRQRALIIVALLVLGLTAISLRLVQLQLWEHEKYARLAMENHNVRLWLEPRRGVILDRNFQVLAQSRPTYEVHLDMQHVFEPGLLLPALARIAGKPPEVLVRTVNPSDRYALLSKDLSEEKVAQLEALQKEWLRKWQKEGKAVAPFLIVEERYKRLYPNGSLACHVVGMVDETGRGVLGVEKAWENWLAGKPGEKWFERDVRGREIAAFRAKDVPPVDGSTVVLTLDAGVQRVLEEGLKGLEGKYHPNGCFAIALRPKTGEVLGLANRPSFDPSRRGSIDAASLRNRCLTDTFEPGSIFKLVTLSAALNEGLFSLDSTLDCENGQFFYGGYWLHDVHPYGVLTLREVTAKSSNIGFAKVGLALGENRLYRYVRLFGFGEPTGLLQGQGESAGIVRPLEEWSKLTVTRVAMGQGIAVTPIQMAVAAAAVANGGWLLRPYLLKELRSPQGETVATFRPQPLRRVVSKRAARLASLALKGVVEPGGTGVKASVPGFTVAGKTGTAQKVIRGSYAHGRYLSSFIGYFPEEDPEVLLLVMVDEPHGEDYYGGAVAAPAFSEMAGQIAAILNIVPKSLPAKLAGEATP</sequence>
<keyword evidence="2" id="KW-0121">Carboxypeptidase</keyword>
<dbReference type="RefSeq" id="WP_236027834.1">
    <property type="nucleotide sequence ID" value="NZ_CAJNOB010000010.1"/>
</dbReference>
<feature type="domain" description="Penicillin-binding protein dimerisation" evidence="5">
    <location>
        <begin position="49"/>
        <end position="207"/>
    </location>
</feature>
<evidence type="ECO:0000256" key="1">
    <source>
        <dbReference type="ARBA" id="ARBA00004370"/>
    </source>
</evidence>
<dbReference type="GO" id="GO:0004180">
    <property type="term" value="F:carboxypeptidase activity"/>
    <property type="evidence" value="ECO:0007669"/>
    <property type="project" value="UniProtKB-KW"/>
</dbReference>
<evidence type="ECO:0000256" key="3">
    <source>
        <dbReference type="ARBA" id="ARBA00023136"/>
    </source>
</evidence>
<keyword evidence="7" id="KW-1185">Reference proteome</keyword>
<dbReference type="PANTHER" id="PTHR30627">
    <property type="entry name" value="PEPTIDOGLYCAN D,D-TRANSPEPTIDASE"/>
    <property type="match status" value="1"/>
</dbReference>
<dbReference type="Gene3D" id="3.40.710.10">
    <property type="entry name" value="DD-peptidase/beta-lactamase superfamily"/>
    <property type="match status" value="1"/>
</dbReference>
<evidence type="ECO:0000259" key="4">
    <source>
        <dbReference type="Pfam" id="PF00905"/>
    </source>
</evidence>
<keyword evidence="2" id="KW-0645">Protease</keyword>
<dbReference type="GO" id="GO:0016757">
    <property type="term" value="F:glycosyltransferase activity"/>
    <property type="evidence" value="ECO:0007669"/>
    <property type="project" value="UniProtKB-KW"/>
</dbReference>
<gene>
    <name evidence="6" type="ORF">MPNT_180012</name>
</gene>
<keyword evidence="3" id="KW-0472">Membrane</keyword>
<dbReference type="GO" id="GO:0071555">
    <property type="term" value="P:cell wall organization"/>
    <property type="evidence" value="ECO:0007669"/>
    <property type="project" value="TreeGrafter"/>
</dbReference>
<evidence type="ECO:0000259" key="5">
    <source>
        <dbReference type="Pfam" id="PF03717"/>
    </source>
</evidence>
<comment type="caution">
    <text evidence="6">The sequence shown here is derived from an EMBL/GenBank/DDBJ whole genome shotgun (WGS) entry which is preliminary data.</text>
</comment>
<keyword evidence="6" id="KW-0808">Transferase</keyword>
<dbReference type="Proteomes" id="UP000663859">
    <property type="component" value="Unassembled WGS sequence"/>
</dbReference>
<keyword evidence="2" id="KW-0378">Hydrolase</keyword>
<reference evidence="6" key="1">
    <citation type="submission" date="2021-02" db="EMBL/GenBank/DDBJ databases">
        <authorList>
            <person name="Cremers G."/>
            <person name="Picone N."/>
        </authorList>
    </citation>
    <scope>NUCLEOTIDE SEQUENCE</scope>
    <source>
        <strain evidence="6">PQ17</strain>
    </source>
</reference>
<dbReference type="GO" id="GO:0051301">
    <property type="term" value="P:cell division"/>
    <property type="evidence" value="ECO:0007669"/>
    <property type="project" value="UniProtKB-KW"/>
</dbReference>
<dbReference type="Gene3D" id="3.30.450.330">
    <property type="match status" value="1"/>
</dbReference>
<proteinExistence type="predicted"/>
<dbReference type="AlphaFoldDB" id="A0A8J2BNV9"/>
<keyword evidence="6" id="KW-0328">Glycosyltransferase</keyword>
<name>A0A8J2BNV9_9BACT</name>
<dbReference type="InterPro" id="IPR005311">
    <property type="entry name" value="PBP_dimer"/>
</dbReference>
<organism evidence="6 7">
    <name type="scientific">Candidatus Methylacidithermus pantelleriae</name>
    <dbReference type="NCBI Taxonomy" id="2744239"/>
    <lineage>
        <taxon>Bacteria</taxon>
        <taxon>Pseudomonadati</taxon>
        <taxon>Verrucomicrobiota</taxon>
        <taxon>Methylacidiphilae</taxon>
        <taxon>Methylacidiphilales</taxon>
        <taxon>Methylacidiphilaceae</taxon>
        <taxon>Candidatus Methylacidithermus</taxon>
    </lineage>
</organism>
<comment type="subcellular location">
    <subcellularLocation>
        <location evidence="1">Membrane</location>
    </subcellularLocation>
</comment>
<evidence type="ECO:0000256" key="2">
    <source>
        <dbReference type="ARBA" id="ARBA00022645"/>
    </source>
</evidence>
<dbReference type="EC" id="2.4.1.129" evidence="6"/>
<keyword evidence="6" id="KW-0132">Cell division</keyword>
<dbReference type="SUPFAM" id="SSF56601">
    <property type="entry name" value="beta-lactamase/transpeptidase-like"/>
    <property type="match status" value="1"/>
</dbReference>
<dbReference type="InterPro" id="IPR012338">
    <property type="entry name" value="Beta-lactam/transpept-like"/>
</dbReference>
<dbReference type="InterPro" id="IPR001460">
    <property type="entry name" value="PCN-bd_Tpept"/>
</dbReference>
<evidence type="ECO:0000313" key="7">
    <source>
        <dbReference type="Proteomes" id="UP000663859"/>
    </source>
</evidence>
<protein>
    <submittedName>
        <fullName evidence="6">Cell division protein FtsI (Peptidoglycan synthetase)</fullName>
        <ecNumber evidence="6">2.4.1.129</ecNumber>
    </submittedName>
</protein>
<dbReference type="Pfam" id="PF03717">
    <property type="entry name" value="PBP_dimer"/>
    <property type="match status" value="1"/>
</dbReference>
<dbReference type="InterPro" id="IPR050515">
    <property type="entry name" value="Beta-lactam/transpept"/>
</dbReference>
<dbReference type="Gene3D" id="3.90.1310.10">
    <property type="entry name" value="Penicillin-binding protein 2a (Domain 2)"/>
    <property type="match status" value="1"/>
</dbReference>
<accession>A0A8J2BNV9</accession>
<dbReference type="Pfam" id="PF00905">
    <property type="entry name" value="Transpeptidase"/>
    <property type="match status" value="1"/>
</dbReference>
<dbReference type="EMBL" id="CAJNOB010000010">
    <property type="protein sequence ID" value="CAF0694967.1"/>
    <property type="molecule type" value="Genomic_DNA"/>
</dbReference>
<keyword evidence="6" id="KW-0131">Cell cycle</keyword>
<dbReference type="GO" id="GO:0008658">
    <property type="term" value="F:penicillin binding"/>
    <property type="evidence" value="ECO:0007669"/>
    <property type="project" value="InterPro"/>
</dbReference>
<evidence type="ECO:0000313" key="6">
    <source>
        <dbReference type="EMBL" id="CAF0694967.1"/>
    </source>
</evidence>
<dbReference type="GO" id="GO:0005886">
    <property type="term" value="C:plasma membrane"/>
    <property type="evidence" value="ECO:0007669"/>
    <property type="project" value="TreeGrafter"/>
</dbReference>
<feature type="domain" description="Penicillin-binding protein transpeptidase" evidence="4">
    <location>
        <begin position="251"/>
        <end position="556"/>
    </location>
</feature>
<dbReference type="SUPFAM" id="SSF56519">
    <property type="entry name" value="Penicillin binding protein dimerisation domain"/>
    <property type="match status" value="1"/>
</dbReference>